<dbReference type="Proteomes" id="UP001501257">
    <property type="component" value="Unassembled WGS sequence"/>
</dbReference>
<sequence length="71" mass="8001">MNRIGIGPLQALRKGEKPRLRRPFLMLIESINDTLKGQLDPYRHGAPGAASVTVRVLKRLLAMTLAIWHNE</sequence>
<evidence type="ECO:0000313" key="1">
    <source>
        <dbReference type="EMBL" id="GAA5227888.1"/>
    </source>
</evidence>
<organism evidence="1 2">
    <name type="scientific">Paeniglutamicibacter antarcticus</name>
    <dbReference type="NCBI Taxonomy" id="494023"/>
    <lineage>
        <taxon>Bacteria</taxon>
        <taxon>Bacillati</taxon>
        <taxon>Actinomycetota</taxon>
        <taxon>Actinomycetes</taxon>
        <taxon>Micrococcales</taxon>
        <taxon>Micrococcaceae</taxon>
        <taxon>Paeniglutamicibacter</taxon>
    </lineage>
</organism>
<evidence type="ECO:0008006" key="3">
    <source>
        <dbReference type="Google" id="ProtNLM"/>
    </source>
</evidence>
<keyword evidence="2" id="KW-1185">Reference proteome</keyword>
<evidence type="ECO:0000313" key="2">
    <source>
        <dbReference type="Proteomes" id="UP001501257"/>
    </source>
</evidence>
<reference evidence="2" key="1">
    <citation type="journal article" date="2019" name="Int. J. Syst. Evol. Microbiol.">
        <title>The Global Catalogue of Microorganisms (GCM) 10K type strain sequencing project: providing services to taxonomists for standard genome sequencing and annotation.</title>
        <authorList>
            <consortium name="The Broad Institute Genomics Platform"/>
            <consortium name="The Broad Institute Genome Sequencing Center for Infectious Disease"/>
            <person name="Wu L."/>
            <person name="Ma J."/>
        </authorList>
    </citation>
    <scope>NUCLEOTIDE SEQUENCE [LARGE SCALE GENOMIC DNA]</scope>
    <source>
        <strain evidence="2">JCM 18952</strain>
    </source>
</reference>
<proteinExistence type="predicted"/>
<gene>
    <name evidence="1" type="ORF">GCM10025778_24210</name>
</gene>
<comment type="caution">
    <text evidence="1">The sequence shown here is derived from an EMBL/GenBank/DDBJ whole genome shotgun (WGS) entry which is preliminary data.</text>
</comment>
<dbReference type="EMBL" id="BAABLK010000034">
    <property type="protein sequence ID" value="GAA5227888.1"/>
    <property type="molecule type" value="Genomic_DNA"/>
</dbReference>
<protein>
    <recommendedName>
        <fullName evidence="3">Transposase DDE domain-containing protein</fullName>
    </recommendedName>
</protein>
<accession>A0ABP9TPV1</accession>
<name>A0ABP9TPV1_9MICC</name>